<gene>
    <name evidence="3" type="ORF">BINDI_0468</name>
</gene>
<keyword evidence="1" id="KW-0238">DNA-binding</keyword>
<accession>A0A087VTV0</accession>
<dbReference type="InterPro" id="IPR047057">
    <property type="entry name" value="MerR_fam"/>
</dbReference>
<dbReference type="PROSITE" id="PS50937">
    <property type="entry name" value="HTH_MERR_2"/>
    <property type="match status" value="1"/>
</dbReference>
<dbReference type="Pfam" id="PF13411">
    <property type="entry name" value="MerR_1"/>
    <property type="match status" value="1"/>
</dbReference>
<keyword evidence="4" id="KW-1185">Reference proteome</keyword>
<dbReference type="Gene3D" id="1.10.1660.10">
    <property type="match status" value="1"/>
</dbReference>
<evidence type="ECO:0000313" key="4">
    <source>
        <dbReference type="Proteomes" id="UP000028569"/>
    </source>
</evidence>
<dbReference type="CDD" id="cd01109">
    <property type="entry name" value="HTH_YyaN"/>
    <property type="match status" value="1"/>
</dbReference>
<dbReference type="GO" id="GO:0003700">
    <property type="term" value="F:DNA-binding transcription factor activity"/>
    <property type="evidence" value="ECO:0007669"/>
    <property type="project" value="InterPro"/>
</dbReference>
<evidence type="ECO:0000256" key="1">
    <source>
        <dbReference type="ARBA" id="ARBA00023125"/>
    </source>
</evidence>
<dbReference type="InterPro" id="IPR000551">
    <property type="entry name" value="MerR-type_HTH_dom"/>
</dbReference>
<dbReference type="PANTHER" id="PTHR30204">
    <property type="entry name" value="REDOX-CYCLING DRUG-SENSING TRANSCRIPTIONAL ACTIVATOR SOXR"/>
    <property type="match status" value="1"/>
</dbReference>
<dbReference type="Proteomes" id="UP000028569">
    <property type="component" value="Chromosome"/>
</dbReference>
<feature type="domain" description="HTH merR-type" evidence="2">
    <location>
        <begin position="16"/>
        <end position="86"/>
    </location>
</feature>
<name>A0A087VTV0_9BIFI</name>
<dbReference type="AlphaFoldDB" id="A0A087VTV0"/>
<sequence>MTSTTEVEPPLGAPRWYTIRQTSLMTGLPESTLRYYESIGMIPPIARDPSSGHRSYNDGDIDLLLTVSCLSATGMSLENMKEYLANQSHGSERAGRQMELMAEQGRRLDTEIERLQAQRRYVEVKVRYWQHIRDHDEHGAAQILDQGSSIIEAARCSVVKKANMERPVEDKPAEGGRQS</sequence>
<reference evidence="3 4" key="1">
    <citation type="journal article" date="2014" name="Appl. Environ. Microbiol.">
        <title>Genomic encyclopedia of type strains of the genus Bifidobacterium.</title>
        <authorList>
            <person name="Milani C."/>
            <person name="Lugli G.A."/>
            <person name="Duranti S."/>
            <person name="Turroni F."/>
            <person name="Bottacini F."/>
            <person name="Mangifesta M."/>
            <person name="Sanchez B."/>
            <person name="Viappiani A."/>
            <person name="Mancabelli L."/>
            <person name="Taminiau B."/>
            <person name="Delcenserie V."/>
            <person name="Barrangou R."/>
            <person name="Margolles A."/>
            <person name="van Sinderen D."/>
            <person name="Ventura M."/>
        </authorList>
    </citation>
    <scope>NUCLEOTIDE SEQUENCE [LARGE SCALE GENOMIC DNA]</scope>
    <source>
        <strain evidence="3 4">LMG 11587</strain>
    </source>
</reference>
<organism evidence="3 4">
    <name type="scientific">Bifidobacterium [indicum] DSM 20214 = LMG 11587</name>
    <dbReference type="NCBI Taxonomy" id="1341694"/>
    <lineage>
        <taxon>Bacteria</taxon>
        <taxon>Bacillati</taxon>
        <taxon>Actinomycetota</taxon>
        <taxon>Actinomycetes</taxon>
        <taxon>Bifidobacteriales</taxon>
        <taxon>Bifidobacteriaceae</taxon>
        <taxon>Bifidobacterium</taxon>
    </lineage>
</organism>
<dbReference type="InterPro" id="IPR009061">
    <property type="entry name" value="DNA-bd_dom_put_sf"/>
</dbReference>
<dbReference type="OrthoDB" id="9802944at2"/>
<protein>
    <submittedName>
        <fullName evidence="3">Transcriptional regulator, MerR family</fullName>
    </submittedName>
</protein>
<dbReference type="GO" id="GO:0003677">
    <property type="term" value="F:DNA binding"/>
    <property type="evidence" value="ECO:0007669"/>
    <property type="project" value="UniProtKB-KW"/>
</dbReference>
<dbReference type="PANTHER" id="PTHR30204:SF98">
    <property type="entry name" value="HTH-TYPE TRANSCRIPTIONAL REGULATOR ADHR"/>
    <property type="match status" value="1"/>
</dbReference>
<dbReference type="HOGENOM" id="CLU_060077_8_2_11"/>
<dbReference type="EMBL" id="CP006018">
    <property type="protein sequence ID" value="AIC91749.1"/>
    <property type="molecule type" value="Genomic_DNA"/>
</dbReference>
<dbReference type="KEGG" id="bii:BINDI_0468"/>
<dbReference type="RefSeq" id="WP_081830763.1">
    <property type="nucleotide sequence ID" value="NZ_CP006018.1"/>
</dbReference>
<evidence type="ECO:0000259" key="2">
    <source>
        <dbReference type="PROSITE" id="PS50937"/>
    </source>
</evidence>
<dbReference type="SUPFAM" id="SSF46955">
    <property type="entry name" value="Putative DNA-binding domain"/>
    <property type="match status" value="1"/>
</dbReference>
<evidence type="ECO:0000313" key="3">
    <source>
        <dbReference type="EMBL" id="AIC91749.1"/>
    </source>
</evidence>
<proteinExistence type="predicted"/>
<dbReference type="SMART" id="SM00422">
    <property type="entry name" value="HTH_MERR"/>
    <property type="match status" value="1"/>
</dbReference>